<dbReference type="GeneID" id="70242501"/>
<evidence type="ECO:0000256" key="3">
    <source>
        <dbReference type="ARBA" id="ARBA00011738"/>
    </source>
</evidence>
<evidence type="ECO:0000256" key="2">
    <source>
        <dbReference type="ARBA" id="ARBA00004586"/>
    </source>
</evidence>
<comment type="pathway">
    <text evidence="8">Nucleotide-sugar biosynthesis; UDP-N-acetyl-alpha-D-glucosamine biosynthesis; N-acetyl-alpha-D-glucosamine 1-phosphate from alpha-D-glucosamine 6-phosphate (route I): step 1/2.</text>
</comment>
<keyword evidence="4 8" id="KW-0808">Transferase</keyword>
<protein>
    <recommendedName>
        <fullName evidence="8">Glucosamine 6-phosphate N-acetyltransferase</fullName>
        <ecNumber evidence="8">2.3.1.4</ecNumber>
    </recommendedName>
</protein>
<dbReference type="CDD" id="cd04301">
    <property type="entry name" value="NAT_SF"/>
    <property type="match status" value="1"/>
</dbReference>
<accession>A0AAD4KG08</accession>
<feature type="domain" description="N-acetyltransferase" evidence="9">
    <location>
        <begin position="26"/>
        <end position="176"/>
    </location>
</feature>
<evidence type="ECO:0000256" key="7">
    <source>
        <dbReference type="ARBA" id="ARBA00023315"/>
    </source>
</evidence>
<sequence>MATSLDFVFDPAVITPEIKSLYPAGYTIRPLARDDYHRGFFQCLQDLTATGDITEAQYLDRFDWHKNHGRGWYYCVVIVDATDRIVGTGAMVVEKKFIHNLGIIGHIEDITIAKDHQGKHFGQKLINTLDGIAVNVGCYKTILDCAARNEGFYAKCGYEKAGTEMSHYYEEFKSDYERG</sequence>
<comment type="caution">
    <text evidence="10">The sequence shown here is derived from an EMBL/GenBank/DDBJ whole genome shotgun (WGS) entry which is preliminary data.</text>
</comment>
<dbReference type="InterPro" id="IPR000182">
    <property type="entry name" value="GNAT_dom"/>
</dbReference>
<name>A0AAD4KG08_9EURO</name>
<evidence type="ECO:0000313" key="11">
    <source>
        <dbReference type="Proteomes" id="UP001201262"/>
    </source>
</evidence>
<comment type="subcellular location">
    <subcellularLocation>
        <location evidence="1">Endomembrane system</location>
        <topology evidence="1">Peripheral membrane protein</topology>
    </subcellularLocation>
    <subcellularLocation>
        <location evidence="2">Endoplasmic reticulum membrane</location>
    </subcellularLocation>
</comment>
<evidence type="ECO:0000256" key="1">
    <source>
        <dbReference type="ARBA" id="ARBA00004184"/>
    </source>
</evidence>
<comment type="subunit">
    <text evidence="3">Homodimer.</text>
</comment>
<dbReference type="Gene3D" id="3.40.630.30">
    <property type="match status" value="1"/>
</dbReference>
<dbReference type="PROSITE" id="PS51186">
    <property type="entry name" value="GNAT"/>
    <property type="match status" value="1"/>
</dbReference>
<dbReference type="Pfam" id="PF00583">
    <property type="entry name" value="Acetyltransf_1"/>
    <property type="match status" value="1"/>
</dbReference>
<dbReference type="AlphaFoldDB" id="A0AAD4KG08"/>
<dbReference type="FunFam" id="3.40.630.30:FF:000048">
    <property type="entry name" value="Glucosamine 6-phosphate N-acetyltransferase"/>
    <property type="match status" value="1"/>
</dbReference>
<dbReference type="SUPFAM" id="SSF55729">
    <property type="entry name" value="Acyl-CoA N-acyltransferases (Nat)"/>
    <property type="match status" value="1"/>
</dbReference>
<dbReference type="GO" id="GO:0004343">
    <property type="term" value="F:glucosamine 6-phosphate N-acetyltransferase activity"/>
    <property type="evidence" value="ECO:0007669"/>
    <property type="project" value="UniProtKB-UniRule"/>
</dbReference>
<dbReference type="RefSeq" id="XP_046066546.1">
    <property type="nucleotide sequence ID" value="XM_046212214.1"/>
</dbReference>
<dbReference type="InterPro" id="IPR039143">
    <property type="entry name" value="GNPNAT1-like"/>
</dbReference>
<evidence type="ECO:0000256" key="4">
    <source>
        <dbReference type="ARBA" id="ARBA00022679"/>
    </source>
</evidence>
<dbReference type="InterPro" id="IPR016181">
    <property type="entry name" value="Acyl_CoA_acyltransferase"/>
</dbReference>
<dbReference type="GO" id="GO:0006048">
    <property type="term" value="P:UDP-N-acetylglucosamine biosynthetic process"/>
    <property type="evidence" value="ECO:0007669"/>
    <property type="project" value="UniProtKB-UniRule"/>
</dbReference>
<dbReference type="Proteomes" id="UP001201262">
    <property type="component" value="Unassembled WGS sequence"/>
</dbReference>
<keyword evidence="11" id="KW-1185">Reference proteome</keyword>
<keyword evidence="6" id="KW-0472">Membrane</keyword>
<evidence type="ECO:0000256" key="5">
    <source>
        <dbReference type="ARBA" id="ARBA00022824"/>
    </source>
</evidence>
<dbReference type="EMBL" id="JAJTJA010000014">
    <property type="protein sequence ID" value="KAH8690263.1"/>
    <property type="molecule type" value="Genomic_DNA"/>
</dbReference>
<proteinExistence type="inferred from homology"/>
<evidence type="ECO:0000256" key="6">
    <source>
        <dbReference type="ARBA" id="ARBA00023136"/>
    </source>
</evidence>
<reference evidence="10" key="1">
    <citation type="submission" date="2021-12" db="EMBL/GenBank/DDBJ databases">
        <title>Convergent genome expansion in fungi linked to evolution of root-endophyte symbiosis.</title>
        <authorList>
            <consortium name="DOE Joint Genome Institute"/>
            <person name="Ke Y.-H."/>
            <person name="Bonito G."/>
            <person name="Liao H.-L."/>
            <person name="Looney B."/>
            <person name="Rojas-Flechas A."/>
            <person name="Nash J."/>
            <person name="Hameed K."/>
            <person name="Schadt C."/>
            <person name="Martin F."/>
            <person name="Crous P.W."/>
            <person name="Miettinen O."/>
            <person name="Magnuson J.K."/>
            <person name="Labbe J."/>
            <person name="Jacobson D."/>
            <person name="Doktycz M.J."/>
            <person name="Veneault-Fourrey C."/>
            <person name="Kuo A."/>
            <person name="Mondo S."/>
            <person name="Calhoun S."/>
            <person name="Riley R."/>
            <person name="Ohm R."/>
            <person name="LaButti K."/>
            <person name="Andreopoulos B."/>
            <person name="Pangilinan J."/>
            <person name="Nolan M."/>
            <person name="Tritt A."/>
            <person name="Clum A."/>
            <person name="Lipzen A."/>
            <person name="Daum C."/>
            <person name="Barry K."/>
            <person name="Grigoriev I.V."/>
            <person name="Vilgalys R."/>
        </authorList>
    </citation>
    <scope>NUCLEOTIDE SEQUENCE</scope>
    <source>
        <strain evidence="10">PMI_201</strain>
    </source>
</reference>
<dbReference type="PANTHER" id="PTHR13355">
    <property type="entry name" value="GLUCOSAMINE 6-PHOSPHATE N-ACETYLTRANSFERASE"/>
    <property type="match status" value="1"/>
</dbReference>
<evidence type="ECO:0000259" key="9">
    <source>
        <dbReference type="PROSITE" id="PS51186"/>
    </source>
</evidence>
<keyword evidence="5" id="KW-0256">Endoplasmic reticulum</keyword>
<comment type="similarity">
    <text evidence="8">Belongs to the acetyltransferase family. GNA1 subfamily.</text>
</comment>
<evidence type="ECO:0000256" key="8">
    <source>
        <dbReference type="RuleBase" id="RU365086"/>
    </source>
</evidence>
<evidence type="ECO:0000313" key="10">
    <source>
        <dbReference type="EMBL" id="KAH8690263.1"/>
    </source>
</evidence>
<gene>
    <name evidence="10" type="ORF">BGW36DRAFT_307134</name>
</gene>
<dbReference type="PANTHER" id="PTHR13355:SF11">
    <property type="entry name" value="GLUCOSAMINE 6-PHOSPHATE N-ACETYLTRANSFERASE"/>
    <property type="match status" value="1"/>
</dbReference>
<dbReference type="EC" id="2.3.1.4" evidence="8"/>
<keyword evidence="7 8" id="KW-0012">Acyltransferase</keyword>
<comment type="catalytic activity">
    <reaction evidence="8">
        <text>D-glucosamine 6-phosphate + acetyl-CoA = N-acetyl-D-glucosamine 6-phosphate + CoA + H(+)</text>
        <dbReference type="Rhea" id="RHEA:10292"/>
        <dbReference type="ChEBI" id="CHEBI:15378"/>
        <dbReference type="ChEBI" id="CHEBI:57287"/>
        <dbReference type="ChEBI" id="CHEBI:57288"/>
        <dbReference type="ChEBI" id="CHEBI:57513"/>
        <dbReference type="ChEBI" id="CHEBI:58725"/>
        <dbReference type="EC" id="2.3.1.4"/>
    </reaction>
</comment>
<organism evidence="10 11">
    <name type="scientific">Talaromyces proteolyticus</name>
    <dbReference type="NCBI Taxonomy" id="1131652"/>
    <lineage>
        <taxon>Eukaryota</taxon>
        <taxon>Fungi</taxon>
        <taxon>Dikarya</taxon>
        <taxon>Ascomycota</taxon>
        <taxon>Pezizomycotina</taxon>
        <taxon>Eurotiomycetes</taxon>
        <taxon>Eurotiomycetidae</taxon>
        <taxon>Eurotiales</taxon>
        <taxon>Trichocomaceae</taxon>
        <taxon>Talaromyces</taxon>
        <taxon>Talaromyces sect. Bacilispori</taxon>
    </lineage>
</organism>
<dbReference type="GO" id="GO:0005789">
    <property type="term" value="C:endoplasmic reticulum membrane"/>
    <property type="evidence" value="ECO:0007669"/>
    <property type="project" value="UniProtKB-SubCell"/>
</dbReference>